<evidence type="ECO:0008006" key="2">
    <source>
        <dbReference type="Google" id="ProtNLM"/>
    </source>
</evidence>
<accession>A0A1W1CEF4</accession>
<reference evidence="1" key="1">
    <citation type="submission" date="2016-10" db="EMBL/GenBank/DDBJ databases">
        <authorList>
            <person name="de Groot N.N."/>
        </authorList>
    </citation>
    <scope>NUCLEOTIDE SEQUENCE</scope>
</reference>
<dbReference type="Pfam" id="PF14337">
    <property type="entry name" value="Abi_alpha"/>
    <property type="match status" value="1"/>
</dbReference>
<evidence type="ECO:0000313" key="1">
    <source>
        <dbReference type="EMBL" id="SFV64117.1"/>
    </source>
</evidence>
<name>A0A1W1CEF4_9ZZZZ</name>
<dbReference type="AlphaFoldDB" id="A0A1W1CEF4"/>
<protein>
    <recommendedName>
        <fullName evidence="2">DUF4393 domain-containing protein</fullName>
    </recommendedName>
</protein>
<sequence length="273" mass="30287">MAIDDEMKTVKEGVAVVGEIIKAAGDNPNVKEAGSNLGQTALTITKTINNALLPLAAINFSFDKARAYFSEKFEKDLSEKADKIPFEDIVEPKASIAGPTLQGLAFTHEEENLKDMYLSLLATAMNGKTSEEAHPAFVEIIKQLTSEEAHLLKSVLSSNGPIAISEIRLKEDGEQGWKTLLKHLIDVSNSKTGEAVENNRYPSMIENWIRLGLIEVNYTQHIADKTAYDWNKTRPEVNKLRIQYETESSKIIFQNGILERTALGEHFAKAVDI</sequence>
<proteinExistence type="predicted"/>
<gene>
    <name evidence="1" type="ORF">MNB_SM-6-984</name>
</gene>
<dbReference type="EMBL" id="FPHK01000075">
    <property type="protein sequence ID" value="SFV64117.1"/>
    <property type="molecule type" value="Genomic_DNA"/>
</dbReference>
<dbReference type="Gene3D" id="3.30.110.190">
    <property type="match status" value="1"/>
</dbReference>
<organism evidence="1">
    <name type="scientific">hydrothermal vent metagenome</name>
    <dbReference type="NCBI Taxonomy" id="652676"/>
    <lineage>
        <taxon>unclassified sequences</taxon>
        <taxon>metagenomes</taxon>
        <taxon>ecological metagenomes</taxon>
    </lineage>
</organism>
<dbReference type="InterPro" id="IPR025506">
    <property type="entry name" value="Abi_alpha"/>
</dbReference>